<dbReference type="InterPro" id="IPR029058">
    <property type="entry name" value="AB_hydrolase_fold"/>
</dbReference>
<gene>
    <name evidence="4" type="ORF">WMQ36_03375</name>
</gene>
<dbReference type="PANTHER" id="PTHR48081:SF6">
    <property type="entry name" value="PEPTIDASE S9 PROLYL OLIGOPEPTIDASE CATALYTIC DOMAIN-CONTAINING PROTEIN"/>
    <property type="match status" value="1"/>
</dbReference>
<dbReference type="RefSeq" id="WP_168164721.1">
    <property type="nucleotide sequence ID" value="NZ_JBBMFM010000007.1"/>
</dbReference>
<feature type="domain" description="Peptidase S9 prolyl oligopeptidase catalytic" evidence="3">
    <location>
        <begin position="229"/>
        <end position="291"/>
    </location>
</feature>
<organism evidence="4 5">
    <name type="scientific">Enterocloster hominis</name>
    <name type="common">ex Hitch et al. 2024</name>
    <dbReference type="NCBI Taxonomy" id="1917870"/>
    <lineage>
        <taxon>Bacteria</taxon>
        <taxon>Bacillati</taxon>
        <taxon>Bacillota</taxon>
        <taxon>Clostridia</taxon>
        <taxon>Lachnospirales</taxon>
        <taxon>Lachnospiraceae</taxon>
        <taxon>Enterocloster</taxon>
    </lineage>
</organism>
<sequence>MRQTINLTEAGLDSTVRLAEVKLDGSDTGSECGPEYGPECIKGNVIICPGGAYRWHSPREALPVAKAFAAQGWKPWILYYKVSVHGEVLGTAPLCQAAAAVRKVRAASPGRPVILCGFSAGGHVAASLGVHWNDEHLFAGEDCSVIRPDGLILGYPVITAGKYAHRESMEMLAGPDPAAVDPAAADPAAAEGDSAGPDSVAAEGNSAGSYSAAAEGDSAGPGYYSLEKYVDAQTPPAFIWHTAGDSTVAVQNSLCFAESLAAKGVPFELHIYPYGEHGLSLATREVEEAEKQRYADPHVAGWFDQCAQWLDLVFLHPHASA</sequence>
<protein>
    <submittedName>
        <fullName evidence="4">Alpha/beta hydrolase</fullName>
    </submittedName>
</protein>
<reference evidence="4 5" key="1">
    <citation type="submission" date="2024-03" db="EMBL/GenBank/DDBJ databases">
        <title>Human intestinal bacterial collection.</title>
        <authorList>
            <person name="Pauvert C."/>
            <person name="Hitch T.C.A."/>
            <person name="Clavel T."/>
        </authorList>
    </citation>
    <scope>NUCLEOTIDE SEQUENCE [LARGE SCALE GENOMIC DNA]</scope>
    <source>
        <strain evidence="4 5">CLA-SR-H021</strain>
    </source>
</reference>
<keyword evidence="5" id="KW-1185">Reference proteome</keyword>
<comment type="caution">
    <text evidence="4">The sequence shown here is derived from an EMBL/GenBank/DDBJ whole genome shotgun (WGS) entry which is preliminary data.</text>
</comment>
<evidence type="ECO:0000256" key="1">
    <source>
        <dbReference type="ARBA" id="ARBA00022801"/>
    </source>
</evidence>
<evidence type="ECO:0000313" key="5">
    <source>
        <dbReference type="Proteomes" id="UP001454086"/>
    </source>
</evidence>
<dbReference type="InterPro" id="IPR001375">
    <property type="entry name" value="Peptidase_S9_cat"/>
</dbReference>
<evidence type="ECO:0000313" key="4">
    <source>
        <dbReference type="EMBL" id="MEQ2424005.1"/>
    </source>
</evidence>
<evidence type="ECO:0000259" key="3">
    <source>
        <dbReference type="Pfam" id="PF00326"/>
    </source>
</evidence>
<dbReference type="InterPro" id="IPR050300">
    <property type="entry name" value="GDXG_lipolytic_enzyme"/>
</dbReference>
<dbReference type="Gene3D" id="3.40.50.1820">
    <property type="entry name" value="alpha/beta hydrolase"/>
    <property type="match status" value="1"/>
</dbReference>
<name>A0ABV1D1X4_9FIRM</name>
<dbReference type="Pfam" id="PF00326">
    <property type="entry name" value="Peptidase_S9"/>
    <property type="match status" value="1"/>
</dbReference>
<dbReference type="EMBL" id="JBBMFM010000007">
    <property type="protein sequence ID" value="MEQ2424005.1"/>
    <property type="molecule type" value="Genomic_DNA"/>
</dbReference>
<dbReference type="PANTHER" id="PTHR48081">
    <property type="entry name" value="AB HYDROLASE SUPERFAMILY PROTEIN C4A8.06C"/>
    <property type="match status" value="1"/>
</dbReference>
<proteinExistence type="predicted"/>
<feature type="region of interest" description="Disordered" evidence="2">
    <location>
        <begin position="175"/>
        <end position="213"/>
    </location>
</feature>
<keyword evidence="1 4" id="KW-0378">Hydrolase</keyword>
<evidence type="ECO:0000256" key="2">
    <source>
        <dbReference type="SAM" id="MobiDB-lite"/>
    </source>
</evidence>
<dbReference type="GO" id="GO:0016787">
    <property type="term" value="F:hydrolase activity"/>
    <property type="evidence" value="ECO:0007669"/>
    <property type="project" value="UniProtKB-KW"/>
</dbReference>
<accession>A0ABV1D1X4</accession>
<dbReference type="SUPFAM" id="SSF53474">
    <property type="entry name" value="alpha/beta-Hydrolases"/>
    <property type="match status" value="1"/>
</dbReference>
<feature type="compositionally biased region" description="Low complexity" evidence="2">
    <location>
        <begin position="175"/>
        <end position="198"/>
    </location>
</feature>
<dbReference type="Proteomes" id="UP001454086">
    <property type="component" value="Unassembled WGS sequence"/>
</dbReference>